<keyword evidence="1" id="KW-0436">Ligase</keyword>
<accession>W9H6K3</accession>
<gene>
    <name evidence="3" type="ORF">N825_25020</name>
</gene>
<feature type="domain" description="AMP-dependent synthetase/ligase" evidence="2">
    <location>
        <begin position="9"/>
        <end position="326"/>
    </location>
</feature>
<dbReference type="InterPro" id="IPR042099">
    <property type="entry name" value="ANL_N_sf"/>
</dbReference>
<evidence type="ECO:0000313" key="4">
    <source>
        <dbReference type="Proteomes" id="UP000019486"/>
    </source>
</evidence>
<dbReference type="Proteomes" id="UP000019486">
    <property type="component" value="Unassembled WGS sequence"/>
</dbReference>
<reference evidence="3 4" key="1">
    <citation type="submission" date="2013-08" db="EMBL/GenBank/DDBJ databases">
        <title>The genome sequence of Skermanella stibiiresistens.</title>
        <authorList>
            <person name="Zhu W."/>
            <person name="Wang G."/>
        </authorList>
    </citation>
    <scope>NUCLEOTIDE SEQUENCE [LARGE SCALE GENOMIC DNA]</scope>
    <source>
        <strain evidence="3 4">SB22</strain>
    </source>
</reference>
<protein>
    <recommendedName>
        <fullName evidence="2">AMP-dependent synthetase/ligase domain-containing protein</fullName>
    </recommendedName>
</protein>
<dbReference type="PANTHER" id="PTHR43767:SF8">
    <property type="entry name" value="LONG-CHAIN-FATTY-ACID--COA LIGASE"/>
    <property type="match status" value="1"/>
</dbReference>
<dbReference type="STRING" id="1385369.N825_25020"/>
<dbReference type="PROSITE" id="PS00455">
    <property type="entry name" value="AMP_BINDING"/>
    <property type="match status" value="1"/>
</dbReference>
<dbReference type="SUPFAM" id="SSF56801">
    <property type="entry name" value="Acetyl-CoA synthetase-like"/>
    <property type="match status" value="1"/>
</dbReference>
<comment type="caution">
    <text evidence="3">The sequence shown here is derived from an EMBL/GenBank/DDBJ whole genome shotgun (WGS) entry which is preliminary data.</text>
</comment>
<dbReference type="PATRIC" id="fig|1385369.3.peg.1332"/>
<evidence type="ECO:0000259" key="2">
    <source>
        <dbReference type="Pfam" id="PF00501"/>
    </source>
</evidence>
<dbReference type="Pfam" id="PF14518">
    <property type="entry name" value="Haem_oxygenas_2"/>
    <property type="match status" value="1"/>
</dbReference>
<dbReference type="InterPro" id="IPR020845">
    <property type="entry name" value="AMP-binding_CS"/>
</dbReference>
<dbReference type="EMBL" id="AVFL01000003">
    <property type="protein sequence ID" value="EWY41865.1"/>
    <property type="molecule type" value="Genomic_DNA"/>
</dbReference>
<dbReference type="InterPro" id="IPR016084">
    <property type="entry name" value="Haem_Oase-like_multi-hlx"/>
</dbReference>
<organism evidence="3 4">
    <name type="scientific">Skermanella stibiiresistens SB22</name>
    <dbReference type="NCBI Taxonomy" id="1385369"/>
    <lineage>
        <taxon>Bacteria</taxon>
        <taxon>Pseudomonadati</taxon>
        <taxon>Pseudomonadota</taxon>
        <taxon>Alphaproteobacteria</taxon>
        <taxon>Rhodospirillales</taxon>
        <taxon>Azospirillaceae</taxon>
        <taxon>Skermanella</taxon>
    </lineage>
</organism>
<dbReference type="Gene3D" id="3.40.50.12780">
    <property type="entry name" value="N-terminal domain of ligase-like"/>
    <property type="match status" value="1"/>
</dbReference>
<dbReference type="AlphaFoldDB" id="W9H6K3"/>
<name>W9H6K3_9PROT</name>
<dbReference type="RefSeq" id="WP_037448456.1">
    <property type="nucleotide sequence ID" value="NZ_AVFL01000003.1"/>
</dbReference>
<keyword evidence="4" id="KW-1185">Reference proteome</keyword>
<proteinExistence type="predicted"/>
<dbReference type="InterPro" id="IPR050237">
    <property type="entry name" value="ATP-dep_AMP-bd_enzyme"/>
</dbReference>
<sequence>MREVLNAIRATAARDPDRIAVTHGDAAITYGDLAVSIASVAGALIDSPAIVGTLMPRGIPAIVIDLALASLGRTIVPLPEFFSVEQWRHIAADAAVGAVVSVAPLDGRARELGLPVLLAGDHDGPAVIENHPSRRVIYTSGTTGKPKGVVLEETALSASLTGLERAVLPEAADIHLSVLPFSLLLEQLAGILLPLKAGARIHIVDQPQLAPVEAERVRPTTTVLVPDLLAGWAGWLRQTGRKAPGSLRFVAAGGAPVGTGLADLAWSVGLPVHEGYGLSECCSVVAVNRPGQRRARTVGRPLDGVTVTIDDGEIVVSGPTVMSGYLGGASAGGVWRTGDLGRLDANGDLVVFGRKDDVVVTANGRNIHPEWIEPMLLADPGIRRAAIIAGRLGVRAVLVTADGATSPDGWLARTRDLTASAPDYAKPAEVTLISPERAQSHDLFTPDGRPRRRRIARFLSEASMKFHDTLIQATTPERQNFMSIPVIAEAVAHGVDMSLYLAFLNSAYHHVRHTVPLLRTALAACGPEDAALAEGLRAYIDEETGHEEWILNDIEALGGDGEASRHARPPRAVRVMVSYGYRLIEEEGPHALLGMVHVLEGMSVALAVAAAEAIKARLAPAGEGGFSYLMSHGGLDVGHVDDFARLLDAIDEPRHRATVIAAAKDFYVLYGDVFREIAAARPGEASHAA</sequence>
<dbReference type="InterPro" id="IPR000873">
    <property type="entry name" value="AMP-dep_synth/lig_dom"/>
</dbReference>
<evidence type="ECO:0000313" key="3">
    <source>
        <dbReference type="EMBL" id="EWY41865.1"/>
    </source>
</evidence>
<dbReference type="Gene3D" id="1.20.910.10">
    <property type="entry name" value="Heme oxygenase-like"/>
    <property type="match status" value="1"/>
</dbReference>
<dbReference type="GO" id="GO:0016874">
    <property type="term" value="F:ligase activity"/>
    <property type="evidence" value="ECO:0007669"/>
    <property type="project" value="UniProtKB-KW"/>
</dbReference>
<evidence type="ECO:0000256" key="1">
    <source>
        <dbReference type="ARBA" id="ARBA00022598"/>
    </source>
</evidence>
<dbReference type="SUPFAM" id="SSF48613">
    <property type="entry name" value="Heme oxygenase-like"/>
    <property type="match status" value="1"/>
</dbReference>
<dbReference type="PANTHER" id="PTHR43767">
    <property type="entry name" value="LONG-CHAIN-FATTY-ACID--COA LIGASE"/>
    <property type="match status" value="1"/>
</dbReference>
<dbReference type="Pfam" id="PF00501">
    <property type="entry name" value="AMP-binding"/>
    <property type="match status" value="1"/>
</dbReference>